<dbReference type="RefSeq" id="WP_013564342.1">
    <property type="nucleotide sequence ID" value="NC_014962.1"/>
</dbReference>
<dbReference type="SUPFAM" id="SSF102588">
    <property type="entry name" value="LmbE-like"/>
    <property type="match status" value="1"/>
</dbReference>
<dbReference type="HOGENOM" id="CLU_049311_3_1_0"/>
<dbReference type="InterPro" id="IPR023842">
    <property type="entry name" value="Bacillithiol_biosynth_BshB1"/>
</dbReference>
<dbReference type="NCBIfam" id="TIGR04001">
    <property type="entry name" value="thiol_BshB1"/>
    <property type="match status" value="1"/>
</dbReference>
<dbReference type="GO" id="GO:0071793">
    <property type="term" value="P:bacillithiol biosynthetic process"/>
    <property type="evidence" value="ECO:0007669"/>
    <property type="project" value="InterPro"/>
</dbReference>
<dbReference type="AlphaFoldDB" id="E8QY64"/>
<dbReference type="GO" id="GO:0016811">
    <property type="term" value="F:hydrolase activity, acting on carbon-nitrogen (but not peptide) bonds, in linear amides"/>
    <property type="evidence" value="ECO:0007669"/>
    <property type="project" value="TreeGrafter"/>
</dbReference>
<dbReference type="EMBL" id="CP002353">
    <property type="protein sequence ID" value="ADV62054.1"/>
    <property type="molecule type" value="Genomic_DNA"/>
</dbReference>
<reference evidence="1 2" key="2">
    <citation type="journal article" date="2011" name="Stand. Genomic Sci.">
        <title>Complete genome sequence of Isosphaera pallida type strain (IS1B).</title>
        <authorList>
            <consortium name="US DOE Joint Genome Institute (JGI-PGF)"/>
            <person name="Goker M."/>
            <person name="Cleland D."/>
            <person name="Saunders E."/>
            <person name="Lapidus A."/>
            <person name="Nolan M."/>
            <person name="Lucas S."/>
            <person name="Hammon N."/>
            <person name="Deshpande S."/>
            <person name="Cheng J.F."/>
            <person name="Tapia R."/>
            <person name="Han C."/>
            <person name="Goodwin L."/>
            <person name="Pitluck S."/>
            <person name="Liolios K."/>
            <person name="Pagani I."/>
            <person name="Ivanova N."/>
            <person name="Mavromatis K."/>
            <person name="Pati A."/>
            <person name="Chen A."/>
            <person name="Palaniappan K."/>
            <person name="Land M."/>
            <person name="Hauser L."/>
            <person name="Chang Y.J."/>
            <person name="Jeffries C.D."/>
            <person name="Detter J.C."/>
            <person name="Beck B."/>
            <person name="Woyke T."/>
            <person name="Bristow J."/>
            <person name="Eisen J.A."/>
            <person name="Markowitz V."/>
            <person name="Hugenholtz P."/>
            <person name="Kyrpides N.C."/>
            <person name="Klenk H.P."/>
        </authorList>
    </citation>
    <scope>NUCLEOTIDE SEQUENCE [LARGE SCALE GENOMIC DNA]</scope>
    <source>
        <strain evidence="2">ATCC 43644 / DSM 9630 / IS1B</strain>
    </source>
</reference>
<dbReference type="InterPro" id="IPR003737">
    <property type="entry name" value="GlcNAc_PI_deacetylase-related"/>
</dbReference>
<dbReference type="Proteomes" id="UP000008631">
    <property type="component" value="Chromosome"/>
</dbReference>
<dbReference type="PANTHER" id="PTHR12993:SF30">
    <property type="entry name" value="N-ACETYL-ALPHA-D-GLUCOSAMINYL L-MALATE DEACETYLASE 1"/>
    <property type="match status" value="1"/>
</dbReference>
<dbReference type="KEGG" id="ipa:Isop_1469"/>
<dbReference type="eggNOG" id="COG2120">
    <property type="taxonomic scope" value="Bacteria"/>
</dbReference>
<keyword evidence="2" id="KW-1185">Reference proteome</keyword>
<proteinExistence type="predicted"/>
<sequence>MPLEPAASPPPQRGPWPDQPLDILVVGTHPDDAEIGLGGSIARWIAQQYRVGILDLTSGEPTPLGTPERRRAETQKANHALGNPWRINLGLPNRNLEPTLIHRRVVAEALRRARPRIVFAPFERDAHPDHVAASLLVQAARFWAKLTKSDLDGEPLPPPRLLFYFSLHLRAPEPAQLALDISSHLDVKLQALQAYRSQLVDNQPHGQPTVIERVLTRDRYWGHLIGVHAAEPIASAELLGLASLHDLTLS</sequence>
<evidence type="ECO:0000313" key="1">
    <source>
        <dbReference type="EMBL" id="ADV62054.1"/>
    </source>
</evidence>
<dbReference type="Pfam" id="PF02585">
    <property type="entry name" value="PIG-L"/>
    <property type="match status" value="1"/>
</dbReference>
<evidence type="ECO:0000313" key="2">
    <source>
        <dbReference type="Proteomes" id="UP000008631"/>
    </source>
</evidence>
<dbReference type="PANTHER" id="PTHR12993">
    <property type="entry name" value="N-ACETYLGLUCOSAMINYL-PHOSPHATIDYLINOSITOL DE-N-ACETYLASE-RELATED"/>
    <property type="match status" value="1"/>
</dbReference>
<dbReference type="STRING" id="575540.Isop_1469"/>
<dbReference type="GO" id="GO:0019213">
    <property type="term" value="F:deacetylase activity"/>
    <property type="evidence" value="ECO:0007669"/>
    <property type="project" value="InterPro"/>
</dbReference>
<organism evidence="1 2">
    <name type="scientific">Isosphaera pallida (strain ATCC 43644 / DSM 9630 / IS1B)</name>
    <dbReference type="NCBI Taxonomy" id="575540"/>
    <lineage>
        <taxon>Bacteria</taxon>
        <taxon>Pseudomonadati</taxon>
        <taxon>Planctomycetota</taxon>
        <taxon>Planctomycetia</taxon>
        <taxon>Isosphaerales</taxon>
        <taxon>Isosphaeraceae</taxon>
        <taxon>Isosphaera</taxon>
    </lineage>
</organism>
<dbReference type="OrthoDB" id="9815144at2"/>
<dbReference type="InParanoid" id="E8QY64"/>
<dbReference type="Gene3D" id="3.40.50.10320">
    <property type="entry name" value="LmbE-like"/>
    <property type="match status" value="1"/>
</dbReference>
<dbReference type="InterPro" id="IPR024078">
    <property type="entry name" value="LmbE-like_dom_sf"/>
</dbReference>
<name>E8QY64_ISOPI</name>
<protein>
    <submittedName>
        <fullName evidence="1">LmbE family protein</fullName>
    </submittedName>
</protein>
<gene>
    <name evidence="1" type="ordered locus">Isop_1469</name>
</gene>
<reference key="1">
    <citation type="submission" date="2010-11" db="EMBL/GenBank/DDBJ databases">
        <title>The complete sequence of chromosome of Isophaera pallida ATCC 43644.</title>
        <authorList>
            <consortium name="US DOE Joint Genome Institute (JGI-PGF)"/>
            <person name="Lucas S."/>
            <person name="Copeland A."/>
            <person name="Lapidus A."/>
            <person name="Bruce D."/>
            <person name="Goodwin L."/>
            <person name="Pitluck S."/>
            <person name="Kyrpides N."/>
            <person name="Mavromatis K."/>
            <person name="Pagani I."/>
            <person name="Ivanova N."/>
            <person name="Saunders E."/>
            <person name="Brettin T."/>
            <person name="Detter J.C."/>
            <person name="Han C."/>
            <person name="Tapia R."/>
            <person name="Land M."/>
            <person name="Hauser L."/>
            <person name="Markowitz V."/>
            <person name="Cheng J.-F."/>
            <person name="Hugenholtz P."/>
            <person name="Woyke T."/>
            <person name="Wu D."/>
            <person name="Eisen J.A."/>
        </authorList>
    </citation>
    <scope>NUCLEOTIDE SEQUENCE</scope>
    <source>
        <strain>ATCC 43644</strain>
    </source>
</reference>
<accession>E8QY64</accession>
<dbReference type="FunCoup" id="E8QY64">
    <property type="interactions" value="22"/>
</dbReference>